<dbReference type="OrthoDB" id="3942793at2759"/>
<name>A0A8K0L7E2_9PEZI</name>
<reference evidence="4" key="1">
    <citation type="submission" date="2021-07" db="EMBL/GenBank/DDBJ databases">
        <title>Elsinoe batatas strain:CRI-CJ2 Genome sequencing and assembly.</title>
        <authorList>
            <person name="Huang L."/>
        </authorList>
    </citation>
    <scope>NUCLEOTIDE SEQUENCE</scope>
    <source>
        <strain evidence="4">CRI-CJ2</strain>
    </source>
</reference>
<keyword evidence="2" id="KW-0732">Signal</keyword>
<evidence type="ECO:0000256" key="2">
    <source>
        <dbReference type="SAM" id="SignalP"/>
    </source>
</evidence>
<evidence type="ECO:0000256" key="1">
    <source>
        <dbReference type="SAM" id="MobiDB-lite"/>
    </source>
</evidence>
<evidence type="ECO:0000259" key="3">
    <source>
        <dbReference type="Pfam" id="PF22974"/>
    </source>
</evidence>
<gene>
    <name evidence="4" type="ORF">KVT40_002720</name>
</gene>
<feature type="region of interest" description="Disordered" evidence="1">
    <location>
        <begin position="193"/>
        <end position="220"/>
    </location>
</feature>
<dbReference type="Pfam" id="PF22974">
    <property type="entry name" value="DUF7029"/>
    <property type="match status" value="1"/>
</dbReference>
<proteinExistence type="predicted"/>
<feature type="signal peptide" evidence="2">
    <location>
        <begin position="1"/>
        <end position="47"/>
    </location>
</feature>
<dbReference type="AlphaFoldDB" id="A0A8K0L7E2"/>
<evidence type="ECO:0000313" key="5">
    <source>
        <dbReference type="Proteomes" id="UP000809789"/>
    </source>
</evidence>
<organism evidence="4 5">
    <name type="scientific">Elsinoe batatas</name>
    <dbReference type="NCBI Taxonomy" id="2601811"/>
    <lineage>
        <taxon>Eukaryota</taxon>
        <taxon>Fungi</taxon>
        <taxon>Dikarya</taxon>
        <taxon>Ascomycota</taxon>
        <taxon>Pezizomycotina</taxon>
        <taxon>Dothideomycetes</taxon>
        <taxon>Dothideomycetidae</taxon>
        <taxon>Myriangiales</taxon>
        <taxon>Elsinoaceae</taxon>
        <taxon>Elsinoe</taxon>
    </lineage>
</organism>
<protein>
    <recommendedName>
        <fullName evidence="3">DUF7029 domain-containing protein</fullName>
    </recommendedName>
</protein>
<accession>A0A8K0L7E2</accession>
<dbReference type="InterPro" id="IPR054293">
    <property type="entry name" value="DUF7029"/>
</dbReference>
<comment type="caution">
    <text evidence="4">The sequence shown here is derived from an EMBL/GenBank/DDBJ whole genome shotgun (WGS) entry which is preliminary data.</text>
</comment>
<feature type="chain" id="PRO_5035479951" description="DUF7029 domain-containing protein" evidence="2">
    <location>
        <begin position="48"/>
        <end position="916"/>
    </location>
</feature>
<sequence length="916" mass="99601">MNMQQFPFCASSGDTFSHAWPRVDMFRFVLFLTRALCLSLVATSVHAASQCSKNLPALVTLRNEVSNPTSFCRFWLDTTATRRNSPFPRLSAKAVTKACACVRAHPGFVTASKGTARPTARPSGKCSRNDPAAIALRNGFTNPKAFCSFWMKRSRDGAPVARVPAAKISSICNCATKTPSILSSAIATTKSTTKTKTAKASKVTSNSARPKTSGSTSSTTTVAAMSTTAMQASQQTLEAISVAAKTSIAFAALTPPGLDPNALSNLEPAKSNSFSYGGAGSPDAAVAGTKLQTNATFKYPSVMLDHSTFVSDVTCDSGGMTIRFNDNAAFGVSKKDWPAQIPLLLITTSSSCPLNGTEYMFLAQSFDFGIMTAEASGTTTSWTEAIANASMSFGIAGSLPPEVFVSSDVSSYACDSLAAGVSLARPCRPNFDTELDALIGYIDDTDSVLAKIAPTKTHNIKTPAMRAGVPIFTLAMPTFSFPTIDTSWLTPPAIPTFPSNLNFYVFASGLGGPFNSIGVSVGAITQDLSKLPIIPITITVPKPNSFPIGPPSDYSSGILNVDARLNDMATSNLVSSPWGNQILLYSSTPLVQDTLLQSQLQNIKKDLVPGSNYSNINPGVQVFCLDCAASGQFAMSGEGFKVVGGSVSLVMNGPLSYNFTFGVNAFTRGSTYSVKIPTMSIDLQTWSLPYWYRLTPKLKIDIDLNMTIASPGQVVFGTTLSYGAFKNWWMEAHDPRGGTTYGVPRFIRSLADFNGWSNTNFRLKTYSDVSGSFSAKVKTTLSYDGFGTFGYPAPYFEDVQSLVNGRCSLGHTILRLVYVAYGYGWAYKCGSDTNTYRHTVFLFRHWPVVFLNHDDVYNYLPSPYYNDYYNDYHYYCHYHYHYYCHYHYHYSRDDYNYDYNHSPNDKSDDDHVIKQS</sequence>
<keyword evidence="5" id="KW-1185">Reference proteome</keyword>
<dbReference type="Proteomes" id="UP000809789">
    <property type="component" value="Unassembled WGS sequence"/>
</dbReference>
<evidence type="ECO:0000313" key="4">
    <source>
        <dbReference type="EMBL" id="KAG8628855.1"/>
    </source>
</evidence>
<dbReference type="EMBL" id="JAESVG020000003">
    <property type="protein sequence ID" value="KAG8628855.1"/>
    <property type="molecule type" value="Genomic_DNA"/>
</dbReference>
<feature type="domain" description="DUF7029" evidence="3">
    <location>
        <begin position="295"/>
        <end position="388"/>
    </location>
</feature>